<comment type="subcellular location">
    <subcellularLocation>
        <location evidence="1">Cell membrane</location>
        <topology evidence="1">Multi-pass membrane protein</topology>
    </subcellularLocation>
</comment>
<dbReference type="Pfam" id="PF00672">
    <property type="entry name" value="HAMP"/>
    <property type="match status" value="1"/>
</dbReference>
<organism evidence="8 9">
    <name type="scientific">Paenibacillus sepulcri</name>
    <dbReference type="NCBI Taxonomy" id="359917"/>
    <lineage>
        <taxon>Bacteria</taxon>
        <taxon>Bacillati</taxon>
        <taxon>Bacillota</taxon>
        <taxon>Bacilli</taxon>
        <taxon>Bacillales</taxon>
        <taxon>Paenibacillaceae</taxon>
        <taxon>Paenibacillus</taxon>
    </lineage>
</organism>
<evidence type="ECO:0000256" key="6">
    <source>
        <dbReference type="SAM" id="Phobius"/>
    </source>
</evidence>
<dbReference type="CDD" id="cd06225">
    <property type="entry name" value="HAMP"/>
    <property type="match status" value="1"/>
</dbReference>
<comment type="caution">
    <text evidence="8">The sequence shown here is derived from an EMBL/GenBank/DDBJ whole genome shotgun (WGS) entry which is preliminary data.</text>
</comment>
<dbReference type="Gene3D" id="6.10.340.10">
    <property type="match status" value="1"/>
</dbReference>
<evidence type="ECO:0000256" key="1">
    <source>
        <dbReference type="ARBA" id="ARBA00004651"/>
    </source>
</evidence>
<keyword evidence="4 6" id="KW-1133">Transmembrane helix</keyword>
<evidence type="ECO:0000256" key="4">
    <source>
        <dbReference type="ARBA" id="ARBA00022989"/>
    </source>
</evidence>
<reference evidence="8 9" key="1">
    <citation type="submission" date="2021-07" db="EMBL/GenBank/DDBJ databases">
        <title>Paenibacillus radiodurans sp. nov., isolated from the southeastern edge of Tengger Desert.</title>
        <authorList>
            <person name="Zhang G."/>
        </authorList>
    </citation>
    <scope>NUCLEOTIDE SEQUENCE [LARGE SCALE GENOMIC DNA]</scope>
    <source>
        <strain evidence="8 9">CCM 7311</strain>
    </source>
</reference>
<evidence type="ECO:0000313" key="9">
    <source>
        <dbReference type="Proteomes" id="UP001519887"/>
    </source>
</evidence>
<dbReference type="Proteomes" id="UP001519887">
    <property type="component" value="Unassembled WGS sequence"/>
</dbReference>
<keyword evidence="2" id="KW-1003">Cell membrane</keyword>
<dbReference type="SUPFAM" id="SSF158472">
    <property type="entry name" value="HAMP domain-like"/>
    <property type="match status" value="1"/>
</dbReference>
<evidence type="ECO:0000256" key="3">
    <source>
        <dbReference type="ARBA" id="ARBA00022692"/>
    </source>
</evidence>
<evidence type="ECO:0000256" key="2">
    <source>
        <dbReference type="ARBA" id="ARBA00022475"/>
    </source>
</evidence>
<keyword evidence="9" id="KW-1185">Reference proteome</keyword>
<dbReference type="SMART" id="SM00304">
    <property type="entry name" value="HAMP"/>
    <property type="match status" value="1"/>
</dbReference>
<dbReference type="InterPro" id="IPR003660">
    <property type="entry name" value="HAMP_dom"/>
</dbReference>
<dbReference type="Pfam" id="PF17200">
    <property type="entry name" value="sCache_2"/>
    <property type="match status" value="1"/>
</dbReference>
<feature type="non-terminal residue" evidence="8">
    <location>
        <position position="385"/>
    </location>
</feature>
<feature type="domain" description="HAMP" evidence="7">
    <location>
        <begin position="225"/>
        <end position="278"/>
    </location>
</feature>
<accession>A0ABS7C5Z2</accession>
<keyword evidence="5 6" id="KW-0472">Membrane</keyword>
<sequence>MIPIKKKRNLSIRVKLILVSLLLLLTPVLVLGIISYQVSFKEADLLIKKNLSNSVHMAIEMTEALSQQVKQGGMTQEEAEENMKQLLLGPKEGDTRPINANIDMGENGYFFVLNENGDLLAHPLLEGQNIAEKQTSDGFFYIKDMIQKGLSGGGFSTFLWPLPNSAKEAEKIVYAEASPEWGWIIAAGSYMQDYNSGQKHIRDTIIITLLCCWVAGVVVMTLFARHISRPVRKLAAQARVFSTGDLRTADLKVGNKDELGELASSFEAMYTNLRQLASGLLKGSDSLSASSRELSDAIEQTTQATDHIAESVLRSATSSEMQARSIKESSMAMEEMASGIQRVASTSAAAFESSTLTLEEARQGNLLLEQSTEQMAAVNMTVDEL</sequence>
<dbReference type="Gene3D" id="3.30.450.20">
    <property type="entry name" value="PAS domain"/>
    <property type="match status" value="1"/>
</dbReference>
<dbReference type="SMART" id="SM01049">
    <property type="entry name" value="Cache_2"/>
    <property type="match status" value="1"/>
</dbReference>
<keyword evidence="3 6" id="KW-0812">Transmembrane</keyword>
<gene>
    <name evidence="8" type="ORF">K0U00_19980</name>
</gene>
<dbReference type="Gene3D" id="1.10.287.950">
    <property type="entry name" value="Methyl-accepting chemotaxis protein"/>
    <property type="match status" value="1"/>
</dbReference>
<evidence type="ECO:0000256" key="5">
    <source>
        <dbReference type="ARBA" id="ARBA00023136"/>
    </source>
</evidence>
<dbReference type="InterPro" id="IPR033480">
    <property type="entry name" value="sCache_2"/>
</dbReference>
<dbReference type="CDD" id="cd12912">
    <property type="entry name" value="PDC2_MCP_like"/>
    <property type="match status" value="1"/>
</dbReference>
<proteinExistence type="predicted"/>
<dbReference type="PANTHER" id="PTHR32089">
    <property type="entry name" value="METHYL-ACCEPTING CHEMOTAXIS PROTEIN MCPB"/>
    <property type="match status" value="1"/>
</dbReference>
<dbReference type="PANTHER" id="PTHR32089:SF112">
    <property type="entry name" value="LYSOZYME-LIKE PROTEIN-RELATED"/>
    <property type="match status" value="1"/>
</dbReference>
<name>A0ABS7C5Z2_9BACL</name>
<protein>
    <submittedName>
        <fullName evidence="8">Methyl-accepting chemotaxis protein</fullName>
    </submittedName>
</protein>
<dbReference type="EMBL" id="JAHZIK010000546">
    <property type="protein sequence ID" value="MBW7456317.1"/>
    <property type="molecule type" value="Genomic_DNA"/>
</dbReference>
<evidence type="ECO:0000259" key="7">
    <source>
        <dbReference type="PROSITE" id="PS50885"/>
    </source>
</evidence>
<dbReference type="SUPFAM" id="SSF58104">
    <property type="entry name" value="Methyl-accepting chemotaxis protein (MCP) signaling domain"/>
    <property type="match status" value="1"/>
</dbReference>
<evidence type="ECO:0000313" key="8">
    <source>
        <dbReference type="EMBL" id="MBW7456317.1"/>
    </source>
</evidence>
<dbReference type="PROSITE" id="PS50885">
    <property type="entry name" value="HAMP"/>
    <property type="match status" value="1"/>
</dbReference>
<feature type="transmembrane region" description="Helical" evidence="6">
    <location>
        <begin position="205"/>
        <end position="224"/>
    </location>
</feature>